<evidence type="ECO:0000256" key="4">
    <source>
        <dbReference type="SAM" id="Coils"/>
    </source>
</evidence>
<keyword evidence="7" id="KW-1185">Reference proteome</keyword>
<feature type="repeat" description="ANK" evidence="3">
    <location>
        <begin position="381"/>
        <end position="413"/>
    </location>
</feature>
<reference evidence="6" key="1">
    <citation type="submission" date="2021-12" db="EMBL/GenBank/DDBJ databases">
        <authorList>
            <person name="Zaccaron A."/>
            <person name="Stergiopoulos I."/>
        </authorList>
    </citation>
    <scope>NUCLEOTIDE SEQUENCE</scope>
    <source>
        <strain evidence="6">Race5_Kim</strain>
    </source>
</reference>
<dbReference type="PANTHER" id="PTHR24171:SF8">
    <property type="entry name" value="BRCA1-ASSOCIATED RING DOMAIN PROTEIN 1"/>
    <property type="match status" value="1"/>
</dbReference>
<dbReference type="Pfam" id="PF00023">
    <property type="entry name" value="Ank"/>
    <property type="match status" value="1"/>
</dbReference>
<name>A0A9Q8UTK0_PASFU</name>
<feature type="compositionally biased region" description="Polar residues" evidence="5">
    <location>
        <begin position="267"/>
        <end position="285"/>
    </location>
</feature>
<dbReference type="PROSITE" id="PS50088">
    <property type="entry name" value="ANK_REPEAT"/>
    <property type="match status" value="1"/>
</dbReference>
<evidence type="ECO:0000313" key="7">
    <source>
        <dbReference type="Proteomes" id="UP000756132"/>
    </source>
</evidence>
<feature type="region of interest" description="Disordered" evidence="5">
    <location>
        <begin position="469"/>
        <end position="588"/>
    </location>
</feature>
<dbReference type="OrthoDB" id="3769352at2759"/>
<evidence type="ECO:0000256" key="5">
    <source>
        <dbReference type="SAM" id="MobiDB-lite"/>
    </source>
</evidence>
<dbReference type="SUPFAM" id="SSF48403">
    <property type="entry name" value="Ankyrin repeat"/>
    <property type="match status" value="1"/>
</dbReference>
<feature type="compositionally biased region" description="Polar residues" evidence="5">
    <location>
        <begin position="528"/>
        <end position="551"/>
    </location>
</feature>
<feature type="compositionally biased region" description="Polar residues" evidence="5">
    <location>
        <begin position="559"/>
        <end position="583"/>
    </location>
</feature>
<dbReference type="Proteomes" id="UP000756132">
    <property type="component" value="Chromosome 9"/>
</dbReference>
<gene>
    <name evidence="6" type="ORF">CLAFUR5_09715</name>
</gene>
<accession>A0A9Q8UTK0</accession>
<dbReference type="SMART" id="SM00248">
    <property type="entry name" value="ANK"/>
    <property type="match status" value="1"/>
</dbReference>
<dbReference type="Gene3D" id="1.25.40.20">
    <property type="entry name" value="Ankyrin repeat-containing domain"/>
    <property type="match status" value="1"/>
</dbReference>
<dbReference type="InterPro" id="IPR002110">
    <property type="entry name" value="Ankyrin_rpt"/>
</dbReference>
<dbReference type="EMBL" id="CP090171">
    <property type="protein sequence ID" value="UJO21893.1"/>
    <property type="molecule type" value="Genomic_DNA"/>
</dbReference>
<feature type="region of interest" description="Disordered" evidence="5">
    <location>
        <begin position="240"/>
        <end position="286"/>
    </location>
</feature>
<feature type="compositionally biased region" description="Basic and acidic residues" evidence="5">
    <location>
        <begin position="165"/>
        <end position="176"/>
    </location>
</feature>
<dbReference type="PANTHER" id="PTHR24171">
    <property type="entry name" value="ANKYRIN REPEAT DOMAIN-CONTAINING PROTEIN 39-RELATED"/>
    <property type="match status" value="1"/>
</dbReference>
<keyword evidence="1" id="KW-0677">Repeat</keyword>
<dbReference type="AlphaFoldDB" id="A0A9Q8UTK0"/>
<dbReference type="PROSITE" id="PS50297">
    <property type="entry name" value="ANK_REP_REGION"/>
    <property type="match status" value="1"/>
</dbReference>
<feature type="region of interest" description="Disordered" evidence="5">
    <location>
        <begin position="138"/>
        <end position="200"/>
    </location>
</feature>
<evidence type="ECO:0000256" key="1">
    <source>
        <dbReference type="ARBA" id="ARBA00022737"/>
    </source>
</evidence>
<sequence>MYAPQGRAGELPAQEREPGRDVAGPENGARPKASVATRKKFPAKTLGPGQSIFHDYKWEPPKQSDGEGAKIARGRKPYEWTPERSRQLIKLIIHTDLPFDDVTKIMRDADGEGPSESTCRNHWHDIFGYRPDEARLKNPEGREVRRSKLLRAFHRDTGTASPDTNRTEPDLVRDGPIDADSSPAASSNSSAQYPNSMTEGDNNVAISQVEDDMNYSFLYNPALTLTPPEEQDFRNVQYGFPSTSHTRLPSVVEEGPAVAPDTKREQSSPANTSTPTPDSTVSQIEQKQDLPPGFINWFRRTSIGSSFFTEGRHQSVAGSLATSRRRSYQPNRSSIATISQPLSSNAILNILENSDSTTTIQAGHIEKLIDRGADINACNAKGETPLHLAMRLGNIVVFSALLARGANPNARTKTGESIWTYGRNASKQTLDPNKQYVDKDQQRLDTMICAHIEFLKATSQFNRDLITESKGKKGSKYSSSLSADQNKDSKRRRSSATSSNSSAPPVLPWSMTAYGTGSSKKQKKPRSVDSNATEQTQGRMSSLGESVTSNETDPRPSMHKSNSSPSPYTNMDTSQHLSSSAPSSDGKRLSWGMSWLSKKSQSGGNPYMSNISTQVPATQQDPYHLESASPRTTFVSNGFDAQQMPTSGPQFQDWHFPDPSALRPQTYYGETGDLVAFPNSLATGDPSNIPYDYSGEITPTQSFILDPTAQAETQAATMYGAPTSQPNVAFNEVAFNQLNYSQPMPASNLENCQPDATFTNNAFEQPGFSMDQALSWEARYRALEQQMEQQRQQNELLMKQLAHQSAWLDSTMYHWDAPAGPAT</sequence>
<proteinExistence type="predicted"/>
<organism evidence="6 7">
    <name type="scientific">Passalora fulva</name>
    <name type="common">Tomato leaf mold</name>
    <name type="synonym">Cladosporium fulvum</name>
    <dbReference type="NCBI Taxonomy" id="5499"/>
    <lineage>
        <taxon>Eukaryota</taxon>
        <taxon>Fungi</taxon>
        <taxon>Dikarya</taxon>
        <taxon>Ascomycota</taxon>
        <taxon>Pezizomycotina</taxon>
        <taxon>Dothideomycetes</taxon>
        <taxon>Dothideomycetidae</taxon>
        <taxon>Mycosphaerellales</taxon>
        <taxon>Mycosphaerellaceae</taxon>
        <taxon>Fulvia</taxon>
    </lineage>
</organism>
<feature type="compositionally biased region" description="Basic and acidic residues" evidence="5">
    <location>
        <begin position="54"/>
        <end position="77"/>
    </location>
</feature>
<dbReference type="GeneID" id="71989593"/>
<dbReference type="RefSeq" id="XP_047766259.1">
    <property type="nucleotide sequence ID" value="XM_047908863.1"/>
</dbReference>
<dbReference type="KEGG" id="ffu:CLAFUR5_09715"/>
<feature type="compositionally biased region" description="Low complexity" evidence="5">
    <location>
        <begin position="178"/>
        <end position="196"/>
    </location>
</feature>
<evidence type="ECO:0000313" key="6">
    <source>
        <dbReference type="EMBL" id="UJO21893.1"/>
    </source>
</evidence>
<dbReference type="GO" id="GO:0004842">
    <property type="term" value="F:ubiquitin-protein transferase activity"/>
    <property type="evidence" value="ECO:0007669"/>
    <property type="project" value="TreeGrafter"/>
</dbReference>
<keyword evidence="2 3" id="KW-0040">ANK repeat</keyword>
<protein>
    <recommendedName>
        <fullName evidence="8">Ankyrin repeat protein</fullName>
    </recommendedName>
</protein>
<feature type="region of interest" description="Disordered" evidence="5">
    <location>
        <begin position="1"/>
        <end position="77"/>
    </location>
</feature>
<evidence type="ECO:0008006" key="8">
    <source>
        <dbReference type="Google" id="ProtNLM"/>
    </source>
</evidence>
<keyword evidence="4" id="KW-0175">Coiled coil</keyword>
<reference evidence="6" key="2">
    <citation type="journal article" date="2022" name="Microb. Genom.">
        <title>A chromosome-scale genome assembly of the tomato pathogen Cladosporium fulvum reveals a compartmentalized genome architecture and the presence of a dispensable chromosome.</title>
        <authorList>
            <person name="Zaccaron A.Z."/>
            <person name="Chen L.H."/>
            <person name="Samaras A."/>
            <person name="Stergiopoulos I."/>
        </authorList>
    </citation>
    <scope>NUCLEOTIDE SEQUENCE</scope>
    <source>
        <strain evidence="6">Race5_Kim</strain>
    </source>
</reference>
<dbReference type="InterPro" id="IPR036770">
    <property type="entry name" value="Ankyrin_rpt-contain_sf"/>
</dbReference>
<evidence type="ECO:0000256" key="3">
    <source>
        <dbReference type="PROSITE-ProRule" id="PRU00023"/>
    </source>
</evidence>
<feature type="coiled-coil region" evidence="4">
    <location>
        <begin position="773"/>
        <end position="804"/>
    </location>
</feature>
<dbReference type="GO" id="GO:0085020">
    <property type="term" value="P:protein K6-linked ubiquitination"/>
    <property type="evidence" value="ECO:0007669"/>
    <property type="project" value="TreeGrafter"/>
</dbReference>
<dbReference type="OMA" id="MICAHIE"/>
<evidence type="ECO:0000256" key="2">
    <source>
        <dbReference type="ARBA" id="ARBA00023043"/>
    </source>
</evidence>